<dbReference type="Proteomes" id="UP001623348">
    <property type="component" value="Unassembled WGS sequence"/>
</dbReference>
<organism evidence="1 2">
    <name type="scientific">Grus japonensis</name>
    <name type="common">Japanese crane</name>
    <name type="synonym">Red-crowned crane</name>
    <dbReference type="NCBI Taxonomy" id="30415"/>
    <lineage>
        <taxon>Eukaryota</taxon>
        <taxon>Metazoa</taxon>
        <taxon>Chordata</taxon>
        <taxon>Craniata</taxon>
        <taxon>Vertebrata</taxon>
        <taxon>Euteleostomi</taxon>
        <taxon>Archelosauria</taxon>
        <taxon>Archosauria</taxon>
        <taxon>Dinosauria</taxon>
        <taxon>Saurischia</taxon>
        <taxon>Theropoda</taxon>
        <taxon>Coelurosauria</taxon>
        <taxon>Aves</taxon>
        <taxon>Neognathae</taxon>
        <taxon>Neoaves</taxon>
        <taxon>Gruiformes</taxon>
        <taxon>Gruidae</taxon>
        <taxon>Grus</taxon>
    </lineage>
</organism>
<reference evidence="1 2" key="1">
    <citation type="submission" date="2024-06" db="EMBL/GenBank/DDBJ databases">
        <title>The draft genome of Grus japonensis, version 3.</title>
        <authorList>
            <person name="Nabeshima K."/>
            <person name="Suzuki S."/>
            <person name="Onuma M."/>
        </authorList>
    </citation>
    <scope>NUCLEOTIDE SEQUENCE [LARGE SCALE GENOMIC DNA]</scope>
    <source>
        <strain evidence="1 2">451A</strain>
    </source>
</reference>
<gene>
    <name evidence="1" type="ORF">GRJ2_001651300</name>
</gene>
<evidence type="ECO:0000313" key="2">
    <source>
        <dbReference type="Proteomes" id="UP001623348"/>
    </source>
</evidence>
<dbReference type="EMBL" id="BAAFJT010000006">
    <property type="protein sequence ID" value="GAB0191860.1"/>
    <property type="molecule type" value="Genomic_DNA"/>
</dbReference>
<evidence type="ECO:0000313" key="1">
    <source>
        <dbReference type="EMBL" id="GAB0191860.1"/>
    </source>
</evidence>
<proteinExistence type="predicted"/>
<comment type="caution">
    <text evidence="1">The sequence shown here is derived from an EMBL/GenBank/DDBJ whole genome shotgun (WGS) entry which is preliminary data.</text>
</comment>
<dbReference type="AlphaFoldDB" id="A0ABC9X2F3"/>
<keyword evidence="2" id="KW-1185">Reference proteome</keyword>
<sequence>MAPMEKVLVPDMLITAAIWKTLSQLLHSDHLETSTHPKGIAGTGQSLSEPTWSRLITQTRLLGLGSPSRMWKDMAKKYSAGRCCTTEW</sequence>
<accession>A0ABC9X2F3</accession>
<name>A0ABC9X2F3_GRUJA</name>
<protein>
    <submittedName>
        <fullName evidence="1">Uncharacterized protein</fullName>
    </submittedName>
</protein>